<dbReference type="SUPFAM" id="SSF53474">
    <property type="entry name" value="alpha/beta-Hydrolases"/>
    <property type="match status" value="1"/>
</dbReference>
<dbReference type="InterPro" id="IPR002925">
    <property type="entry name" value="Dienelactn_hydro"/>
</dbReference>
<reference evidence="2 3" key="1">
    <citation type="submission" date="2024-03" db="EMBL/GenBank/DDBJ databases">
        <title>A high-quality draft genome sequence of Diaporthe vaccinii, a causative agent of upright dieback and viscid rot disease in cranberry plants.</title>
        <authorList>
            <person name="Sarrasin M."/>
            <person name="Lang B.F."/>
            <person name="Burger G."/>
        </authorList>
    </citation>
    <scope>NUCLEOTIDE SEQUENCE [LARGE SCALE GENOMIC DNA]</scope>
    <source>
        <strain evidence="2 3">IS7</strain>
    </source>
</reference>
<keyword evidence="3" id="KW-1185">Reference proteome</keyword>
<dbReference type="PANTHER" id="PTHR17630:SF44">
    <property type="entry name" value="PROTEIN AIM2"/>
    <property type="match status" value="1"/>
</dbReference>
<protein>
    <recommendedName>
        <fullName evidence="1">Dienelactone hydrolase domain-containing protein</fullName>
    </recommendedName>
</protein>
<dbReference type="InterPro" id="IPR029058">
    <property type="entry name" value="AB_hydrolase_fold"/>
</dbReference>
<dbReference type="Proteomes" id="UP001600888">
    <property type="component" value="Unassembled WGS sequence"/>
</dbReference>
<sequence>MASYPPSTCCTVGFRHEGTPKGNTIRVSGKYDAYLADPAPEKAHKNAAILFLSDIMGVWQNSRLLADEFAAAGYLTLLVDLFYGDPVPIHKTEDPSYDIQGWLAHGSNGTNPHTEEIVDPIIVDSINVLKGEYGIKKIGAVGYCFGAKYLVRHYTDGIQVGYVAHPSFTGEDELSRLGGPLAIAAAEVDHLFPDERRYKTEQILKATKQPWQIFFYSGVVHGFAVRCDLKDRVQKFAKEQAFYQAIAWFDHYLLEGS</sequence>
<dbReference type="Pfam" id="PF01738">
    <property type="entry name" value="DLH"/>
    <property type="match status" value="1"/>
</dbReference>
<proteinExistence type="predicted"/>
<accession>A0ABR4F5J1</accession>
<comment type="caution">
    <text evidence="2">The sequence shown here is derived from an EMBL/GenBank/DDBJ whole genome shotgun (WGS) entry which is preliminary data.</text>
</comment>
<dbReference type="EMBL" id="JBAWTH010000011">
    <property type="protein sequence ID" value="KAL2289943.1"/>
    <property type="molecule type" value="Genomic_DNA"/>
</dbReference>
<evidence type="ECO:0000313" key="2">
    <source>
        <dbReference type="EMBL" id="KAL2289943.1"/>
    </source>
</evidence>
<organism evidence="2 3">
    <name type="scientific">Diaporthe vaccinii</name>
    <dbReference type="NCBI Taxonomy" id="105482"/>
    <lineage>
        <taxon>Eukaryota</taxon>
        <taxon>Fungi</taxon>
        <taxon>Dikarya</taxon>
        <taxon>Ascomycota</taxon>
        <taxon>Pezizomycotina</taxon>
        <taxon>Sordariomycetes</taxon>
        <taxon>Sordariomycetidae</taxon>
        <taxon>Diaporthales</taxon>
        <taxon>Diaporthaceae</taxon>
        <taxon>Diaporthe</taxon>
        <taxon>Diaporthe eres species complex</taxon>
    </lineage>
</organism>
<feature type="domain" description="Dienelactone hydrolase" evidence="1">
    <location>
        <begin position="32"/>
        <end position="253"/>
    </location>
</feature>
<dbReference type="Gene3D" id="3.40.50.1820">
    <property type="entry name" value="alpha/beta hydrolase"/>
    <property type="match status" value="1"/>
</dbReference>
<dbReference type="PANTHER" id="PTHR17630">
    <property type="entry name" value="DIENELACTONE HYDROLASE"/>
    <property type="match status" value="1"/>
</dbReference>
<evidence type="ECO:0000259" key="1">
    <source>
        <dbReference type="Pfam" id="PF01738"/>
    </source>
</evidence>
<evidence type="ECO:0000313" key="3">
    <source>
        <dbReference type="Proteomes" id="UP001600888"/>
    </source>
</evidence>
<name>A0ABR4F5J1_9PEZI</name>
<gene>
    <name evidence="2" type="ORF">FJTKL_01221</name>
</gene>